<dbReference type="InterPro" id="IPR027417">
    <property type="entry name" value="P-loop_NTPase"/>
</dbReference>
<dbReference type="AlphaFoldDB" id="A0A423W8G9"/>
<dbReference type="PANTHER" id="PTHR11638:SF18">
    <property type="entry name" value="HEAT SHOCK PROTEIN 104"/>
    <property type="match status" value="1"/>
</dbReference>
<protein>
    <recommendedName>
        <fullName evidence="3">AAA+ ATPase domain-containing protein</fullName>
    </recommendedName>
</protein>
<organism evidence="4 5">
    <name type="scientific">Cytospora leucostoma</name>
    <dbReference type="NCBI Taxonomy" id="1230097"/>
    <lineage>
        <taxon>Eukaryota</taxon>
        <taxon>Fungi</taxon>
        <taxon>Dikarya</taxon>
        <taxon>Ascomycota</taxon>
        <taxon>Pezizomycotina</taxon>
        <taxon>Sordariomycetes</taxon>
        <taxon>Sordariomycetidae</taxon>
        <taxon>Diaporthales</taxon>
        <taxon>Cytosporaceae</taxon>
        <taxon>Cytospora</taxon>
    </lineage>
</organism>
<dbReference type="SUPFAM" id="SSF52540">
    <property type="entry name" value="P-loop containing nucleoside triphosphate hydrolases"/>
    <property type="match status" value="1"/>
</dbReference>
<accession>A0A423W8G9</accession>
<keyword evidence="1" id="KW-0547">Nucleotide-binding</keyword>
<dbReference type="EMBL" id="LKEB01000058">
    <property type="protein sequence ID" value="ROV99612.1"/>
    <property type="molecule type" value="Genomic_DNA"/>
</dbReference>
<dbReference type="InterPro" id="IPR050130">
    <property type="entry name" value="ClpA_ClpB"/>
</dbReference>
<dbReference type="SMART" id="SM00248">
    <property type="entry name" value="ANK"/>
    <property type="match status" value="2"/>
</dbReference>
<dbReference type="STRING" id="1230097.A0A423W8G9"/>
<reference evidence="4 5" key="1">
    <citation type="submission" date="2015-09" db="EMBL/GenBank/DDBJ databases">
        <title>Host preference determinants of Valsa canker pathogens revealed by comparative genomics.</title>
        <authorList>
            <person name="Yin Z."/>
            <person name="Huang L."/>
        </authorList>
    </citation>
    <scope>NUCLEOTIDE SEQUENCE [LARGE SCALE GENOMIC DNA]</scope>
    <source>
        <strain evidence="4 5">SXYLt</strain>
    </source>
</reference>
<proteinExistence type="predicted"/>
<gene>
    <name evidence="4" type="ORF">VPNG_07730</name>
</gene>
<dbReference type="GO" id="GO:0034605">
    <property type="term" value="P:cellular response to heat"/>
    <property type="evidence" value="ECO:0007669"/>
    <property type="project" value="TreeGrafter"/>
</dbReference>
<evidence type="ECO:0000256" key="1">
    <source>
        <dbReference type="ARBA" id="ARBA00022741"/>
    </source>
</evidence>
<dbReference type="Gene3D" id="3.40.50.300">
    <property type="entry name" value="P-loop containing nucleotide triphosphate hydrolases"/>
    <property type="match status" value="1"/>
</dbReference>
<evidence type="ECO:0000313" key="5">
    <source>
        <dbReference type="Proteomes" id="UP000285146"/>
    </source>
</evidence>
<dbReference type="InterPro" id="IPR036770">
    <property type="entry name" value="Ankyrin_rpt-contain_sf"/>
</dbReference>
<feature type="domain" description="AAA+ ATPase" evidence="3">
    <location>
        <begin position="263"/>
        <end position="411"/>
    </location>
</feature>
<dbReference type="OrthoDB" id="47330at2759"/>
<evidence type="ECO:0000256" key="2">
    <source>
        <dbReference type="ARBA" id="ARBA00022840"/>
    </source>
</evidence>
<sequence length="565" mass="63720">MPPIMSSTIGTSTAVKSATDVKLQLPELEFERHNKSPDLALGMQISGLTARTLATAMSRRCSLRSIKDYLQGFPRQEVERIVKHMVRGHCVLTYAVDTDNVEVLQLLLEYSFDVNIFAHDSGNVPLLAFSIMRAEKTGFSNHEILRMLLAHGADPMAIPRSMWQDYRKVPHAFVTEKHGITPAEEWCTQKHREALVRTLDMTTRYLLWLASRLSPPTKRLLQIAVEYKATGLLKLPLQIIGQQSTIRMITNEILSHVGSDVAKPLIMAFAGPSGHGKTELAMQMGAMLSVPMINLDCTHIKDDFALFGSTLSYRGNEEGTHLNNFLAENEGKRCVVFLDEFEKTDKSMHQSLLKLMEEGWYCDRRLGRSHDKLDCTRVIWILATNLGDRDILGFHASNMEGRKDEDLDKVSLEHLKKLLAQTLNLRLTSAVASRIKIIAPFLPFSPGEREVVAHKFLTSLKRELRRPIKMDKPQRLYVGHVDLQIVNDGKICKYLAEGYNKEQGARSIEKSVMGVRPKVFSAYCQTDVLVTEEINDGPLIPFTLQLNPVTETEDELSVFEEGIAH</sequence>
<dbReference type="InterPro" id="IPR003593">
    <property type="entry name" value="AAA+_ATPase"/>
</dbReference>
<dbReference type="InterPro" id="IPR003959">
    <property type="entry name" value="ATPase_AAA_core"/>
</dbReference>
<keyword evidence="5" id="KW-1185">Reference proteome</keyword>
<name>A0A423W8G9_9PEZI</name>
<dbReference type="PANTHER" id="PTHR11638">
    <property type="entry name" value="ATP-DEPENDENT CLP PROTEASE"/>
    <property type="match status" value="1"/>
</dbReference>
<dbReference type="GO" id="GO:0016887">
    <property type="term" value="F:ATP hydrolysis activity"/>
    <property type="evidence" value="ECO:0007669"/>
    <property type="project" value="InterPro"/>
</dbReference>
<dbReference type="Proteomes" id="UP000285146">
    <property type="component" value="Unassembled WGS sequence"/>
</dbReference>
<dbReference type="PRINTS" id="PR00300">
    <property type="entry name" value="CLPPROTEASEA"/>
</dbReference>
<comment type="caution">
    <text evidence="4">The sequence shown here is derived from an EMBL/GenBank/DDBJ whole genome shotgun (WGS) entry which is preliminary data.</text>
</comment>
<dbReference type="InterPro" id="IPR001270">
    <property type="entry name" value="ClpA/B"/>
</dbReference>
<dbReference type="GO" id="GO:0005737">
    <property type="term" value="C:cytoplasm"/>
    <property type="evidence" value="ECO:0007669"/>
    <property type="project" value="TreeGrafter"/>
</dbReference>
<keyword evidence="2" id="KW-0067">ATP-binding</keyword>
<dbReference type="Gene3D" id="1.25.40.20">
    <property type="entry name" value="Ankyrin repeat-containing domain"/>
    <property type="match status" value="1"/>
</dbReference>
<evidence type="ECO:0000313" key="4">
    <source>
        <dbReference type="EMBL" id="ROV99612.1"/>
    </source>
</evidence>
<dbReference type="Pfam" id="PF07724">
    <property type="entry name" value="AAA_2"/>
    <property type="match status" value="1"/>
</dbReference>
<dbReference type="SMART" id="SM00382">
    <property type="entry name" value="AAA"/>
    <property type="match status" value="1"/>
</dbReference>
<evidence type="ECO:0000259" key="3">
    <source>
        <dbReference type="SMART" id="SM00382"/>
    </source>
</evidence>
<dbReference type="SUPFAM" id="SSF48403">
    <property type="entry name" value="Ankyrin repeat"/>
    <property type="match status" value="1"/>
</dbReference>
<dbReference type="InParanoid" id="A0A423W8G9"/>
<dbReference type="GO" id="GO:0005524">
    <property type="term" value="F:ATP binding"/>
    <property type="evidence" value="ECO:0007669"/>
    <property type="project" value="UniProtKB-KW"/>
</dbReference>
<dbReference type="InterPro" id="IPR002110">
    <property type="entry name" value="Ankyrin_rpt"/>
</dbReference>